<dbReference type="Pfam" id="PF03646">
    <property type="entry name" value="FlaG"/>
    <property type="match status" value="1"/>
</dbReference>
<dbReference type="Proteomes" id="UP000297475">
    <property type="component" value="Unassembled WGS sequence"/>
</dbReference>
<name>A0A4Z0WF24_9GAMM</name>
<evidence type="ECO:0000313" key="2">
    <source>
        <dbReference type="EMBL" id="TGG95218.1"/>
    </source>
</evidence>
<dbReference type="Gene3D" id="3.30.160.170">
    <property type="entry name" value="FlaG-like"/>
    <property type="match status" value="1"/>
</dbReference>
<dbReference type="SUPFAM" id="SSF160214">
    <property type="entry name" value="FlaG-like"/>
    <property type="match status" value="1"/>
</dbReference>
<proteinExistence type="predicted"/>
<keyword evidence="2" id="KW-0966">Cell projection</keyword>
<evidence type="ECO:0000256" key="1">
    <source>
        <dbReference type="SAM" id="MobiDB-lite"/>
    </source>
</evidence>
<dbReference type="OrthoDB" id="5741693at2"/>
<dbReference type="RefSeq" id="WP_135480709.1">
    <property type="nucleotide sequence ID" value="NZ_SRMF01000001.1"/>
</dbReference>
<dbReference type="PANTHER" id="PTHR37166">
    <property type="entry name" value="PROTEIN FLAG"/>
    <property type="match status" value="1"/>
</dbReference>
<feature type="region of interest" description="Disordered" evidence="1">
    <location>
        <begin position="1"/>
        <end position="35"/>
    </location>
</feature>
<feature type="compositionally biased region" description="Polar residues" evidence="1">
    <location>
        <begin position="1"/>
        <end position="19"/>
    </location>
</feature>
<accession>A0A4Z0WF24</accession>
<evidence type="ECO:0000313" key="3">
    <source>
        <dbReference type="Proteomes" id="UP000297475"/>
    </source>
</evidence>
<reference evidence="2 3" key="1">
    <citation type="submission" date="2019-04" db="EMBL/GenBank/DDBJ databases">
        <title>Natronospirillum operosus gen. nov., sp. nov., a haloalkaliphilic satellite isolated from decaying biomass of laboratory culture of cyanobacterium Geitlerinema sp. and proposal of Natronospirillaceae fam. nov. and Saccharospirillaceae fam. nov.</title>
        <authorList>
            <person name="Kevbrin V."/>
            <person name="Boltyanskaya Y."/>
            <person name="Koziaeva V."/>
            <person name="Grouzdev D.S."/>
            <person name="Park M."/>
            <person name="Cho J."/>
        </authorList>
    </citation>
    <scope>NUCLEOTIDE SEQUENCE [LARGE SCALE GENOMIC DNA]</scope>
    <source>
        <strain evidence="2 3">G-116</strain>
    </source>
</reference>
<dbReference type="PANTHER" id="PTHR37166:SF1">
    <property type="entry name" value="PROTEIN FLAG"/>
    <property type="match status" value="1"/>
</dbReference>
<gene>
    <name evidence="2" type="ORF">E4656_02005</name>
</gene>
<keyword evidence="2" id="KW-0282">Flagellum</keyword>
<keyword evidence="3" id="KW-1185">Reference proteome</keyword>
<sequence>MANSVEQLNSGVSQPSQASAGKRTDSSTETGKFLPATAGDFKLTGKVGLLEAGKPETKVPDLDEAIARIQDYFQDTRRSLEFRLDETTGITVVSVFDTATQELIRQIPSEEAVNLARKLNQEEPLSLFRAQV</sequence>
<dbReference type="InterPro" id="IPR005186">
    <property type="entry name" value="FlaG"/>
</dbReference>
<organism evidence="2 3">
    <name type="scientific">Natronospirillum operosum</name>
    <dbReference type="NCBI Taxonomy" id="2759953"/>
    <lineage>
        <taxon>Bacteria</taxon>
        <taxon>Pseudomonadati</taxon>
        <taxon>Pseudomonadota</taxon>
        <taxon>Gammaproteobacteria</taxon>
        <taxon>Oceanospirillales</taxon>
        <taxon>Natronospirillaceae</taxon>
        <taxon>Natronospirillum</taxon>
    </lineage>
</organism>
<comment type="caution">
    <text evidence="2">The sequence shown here is derived from an EMBL/GenBank/DDBJ whole genome shotgun (WGS) entry which is preliminary data.</text>
</comment>
<dbReference type="EMBL" id="SRMF01000001">
    <property type="protein sequence ID" value="TGG95218.1"/>
    <property type="molecule type" value="Genomic_DNA"/>
</dbReference>
<dbReference type="AlphaFoldDB" id="A0A4Z0WF24"/>
<dbReference type="InterPro" id="IPR035924">
    <property type="entry name" value="FlaG-like_sf"/>
</dbReference>
<keyword evidence="2" id="KW-0969">Cilium</keyword>
<protein>
    <submittedName>
        <fullName evidence="2">Flagellar protein FlaG</fullName>
    </submittedName>
</protein>